<dbReference type="InterPro" id="IPR024968">
    <property type="entry name" value="SlpA_C_lactobacillus"/>
</dbReference>
<evidence type="ECO:0000256" key="1">
    <source>
        <dbReference type="ARBA" id="ARBA00010266"/>
    </source>
</evidence>
<dbReference type="Pfam" id="PF01832">
    <property type="entry name" value="Glucosaminidase"/>
    <property type="match status" value="1"/>
</dbReference>
<dbReference type="AlphaFoldDB" id="I7L766"/>
<proteinExistence type="inferred from homology"/>
<dbReference type="SMART" id="SM00047">
    <property type="entry name" value="LYZ2"/>
    <property type="match status" value="1"/>
</dbReference>
<dbReference type="RefSeq" id="WP_008471493.1">
    <property type="nucleotide sequence ID" value="NZ_CAKE01000022.1"/>
</dbReference>
<name>I7L766_9LACO</name>
<comment type="caution">
    <text evidence="5">The sequence shown here is derived from an EMBL/GenBank/DDBJ whole genome shotgun (WGS) entry which is preliminary data.</text>
</comment>
<dbReference type="InterPro" id="IPR002901">
    <property type="entry name" value="MGlyc_endo_b_GlcNAc-like_dom"/>
</dbReference>
<accession>I7L766</accession>
<reference evidence="5 6" key="1">
    <citation type="submission" date="2012-06" db="EMBL/GenBank/DDBJ databases">
        <title>Draft Genome Sequence of Lactobacillus hominis Strain CRBIP 24.179T, isolated from human intestine.</title>
        <authorList>
            <person name="Cousin S."/>
            <person name="Ma L."/>
            <person name="Bizet C."/>
            <person name="Loux V."/>
            <person name="Bouchier C."/>
            <person name="Clermont D."/>
            <person name="Creno S."/>
        </authorList>
    </citation>
    <scope>NUCLEOTIDE SEQUENCE [LARGE SCALE GENOMIC DNA]</scope>
    <source>
        <strain evidence="6">CRBIP 24.179T</strain>
    </source>
</reference>
<evidence type="ECO:0000313" key="6">
    <source>
        <dbReference type="Proteomes" id="UP000009320"/>
    </source>
</evidence>
<comment type="similarity">
    <text evidence="1">Belongs to the glycosyl hydrolase 73 family.</text>
</comment>
<evidence type="ECO:0000313" key="5">
    <source>
        <dbReference type="EMBL" id="CCI82417.1"/>
    </source>
</evidence>
<feature type="chain" id="PRO_5003711484" evidence="3">
    <location>
        <begin position="28"/>
        <end position="379"/>
    </location>
</feature>
<dbReference type="PANTHER" id="PTHR33308">
    <property type="entry name" value="PEPTIDOGLYCAN HYDROLASE FLGJ"/>
    <property type="match status" value="1"/>
</dbReference>
<protein>
    <submittedName>
        <fullName evidence="5">Mannosyl-glycoprotein endo-beta-N-acetylglucosaminidase</fullName>
    </submittedName>
</protein>
<keyword evidence="2" id="KW-0378">Hydrolase</keyword>
<keyword evidence="3" id="KW-0732">Signal</keyword>
<dbReference type="Proteomes" id="UP000009320">
    <property type="component" value="Unassembled WGS sequence"/>
</dbReference>
<dbReference type="GO" id="GO:0004040">
    <property type="term" value="F:amidase activity"/>
    <property type="evidence" value="ECO:0007669"/>
    <property type="project" value="InterPro"/>
</dbReference>
<evidence type="ECO:0000256" key="3">
    <source>
        <dbReference type="SAM" id="SignalP"/>
    </source>
</evidence>
<feature type="domain" description="Mannosyl-glycoprotein endo-beta-N-acetylglucosamidase-like" evidence="4">
    <location>
        <begin position="76"/>
        <end position="222"/>
    </location>
</feature>
<dbReference type="GeneID" id="82848003"/>
<dbReference type="Gene3D" id="1.10.530.10">
    <property type="match status" value="1"/>
</dbReference>
<organism evidence="5 6">
    <name type="scientific">Lactobacillus hominis DSM 23910 = CRBIP 24.179</name>
    <dbReference type="NCBI Taxonomy" id="1423758"/>
    <lineage>
        <taxon>Bacteria</taxon>
        <taxon>Bacillati</taxon>
        <taxon>Bacillota</taxon>
        <taxon>Bacilli</taxon>
        <taxon>Lactobacillales</taxon>
        <taxon>Lactobacillaceae</taxon>
        <taxon>Lactobacillus</taxon>
    </lineage>
</organism>
<dbReference type="EMBL" id="CAKE01000022">
    <property type="protein sequence ID" value="CCI82417.1"/>
    <property type="molecule type" value="Genomic_DNA"/>
</dbReference>
<dbReference type="InterPro" id="IPR051056">
    <property type="entry name" value="Glycosyl_Hydrolase_73"/>
</dbReference>
<dbReference type="PANTHER" id="PTHR33308:SF9">
    <property type="entry name" value="PEPTIDOGLYCAN HYDROLASE FLGJ"/>
    <property type="match status" value="1"/>
</dbReference>
<feature type="signal peptide" evidence="3">
    <location>
        <begin position="1"/>
        <end position="27"/>
    </location>
</feature>
<evidence type="ECO:0000259" key="4">
    <source>
        <dbReference type="SMART" id="SM00047"/>
    </source>
</evidence>
<evidence type="ECO:0000256" key="2">
    <source>
        <dbReference type="ARBA" id="ARBA00022801"/>
    </source>
</evidence>
<dbReference type="eggNOG" id="COG1705">
    <property type="taxonomic scope" value="Bacteria"/>
</dbReference>
<sequence length="379" mass="41848">MNKKIIKLSGAALLLLTSISSAPIVYAQNQTKPESTQQKVDKKVKIRKYPAMGPGYYTEDAINLFNQMSNPSPFLSLYASPSNQAFLNRIKPLCLADAAQGILPSITAAQAIVETGWGGHILGNNYFGIKGYGSRSNLSGTQECNNGYCYYTHDRFAGYSSMEESFKAHTALLHTKNYANIIGVKDFRRAAYLLQQDRYATSPSYAQTLINVIISNNLTAWDHEAGGSAVASTPVGTVPEPEQIAQIVYKPGYGVLAFQNTGKSIAGSNYKFKDGTRWKVVNTKVINGEEMYLVGNNTYIPKKYTSHYDNGIITIHYQPNYGVNALHADGTQVQGSNKVFKTGTRWNVKYTRVINGEICYLVGNDEYIPKKYTQWGSGK</sequence>
<keyword evidence="6" id="KW-1185">Reference proteome</keyword>
<dbReference type="Pfam" id="PF03217">
    <property type="entry name" value="SlpA"/>
    <property type="match status" value="1"/>
</dbReference>
<gene>
    <name evidence="5" type="ORF">BN55_04795</name>
</gene>